<protein>
    <submittedName>
        <fullName evidence="2">Uncharacterized protein</fullName>
    </submittedName>
</protein>
<proteinExistence type="predicted"/>
<feature type="compositionally biased region" description="Basic residues" evidence="1">
    <location>
        <begin position="192"/>
        <end position="203"/>
    </location>
</feature>
<dbReference type="AlphaFoldDB" id="A0A1H1T4X0"/>
<accession>A0A1H1T4X0</accession>
<feature type="compositionally biased region" description="Polar residues" evidence="1">
    <location>
        <begin position="31"/>
        <end position="41"/>
    </location>
</feature>
<organism evidence="2 3">
    <name type="scientific">Friedmanniella luteola</name>
    <dbReference type="NCBI Taxonomy" id="546871"/>
    <lineage>
        <taxon>Bacteria</taxon>
        <taxon>Bacillati</taxon>
        <taxon>Actinomycetota</taxon>
        <taxon>Actinomycetes</taxon>
        <taxon>Propionibacteriales</taxon>
        <taxon>Nocardioidaceae</taxon>
        <taxon>Friedmanniella</taxon>
    </lineage>
</organism>
<keyword evidence="3" id="KW-1185">Reference proteome</keyword>
<evidence type="ECO:0000313" key="2">
    <source>
        <dbReference type="EMBL" id="SDS55265.1"/>
    </source>
</evidence>
<evidence type="ECO:0000313" key="3">
    <source>
        <dbReference type="Proteomes" id="UP000199092"/>
    </source>
</evidence>
<gene>
    <name evidence="2" type="ORF">SAMN04488543_1946</name>
</gene>
<feature type="region of interest" description="Disordered" evidence="1">
    <location>
        <begin position="1"/>
        <end position="45"/>
    </location>
</feature>
<feature type="compositionally biased region" description="Basic residues" evidence="1">
    <location>
        <begin position="255"/>
        <end position="267"/>
    </location>
</feature>
<evidence type="ECO:0000256" key="1">
    <source>
        <dbReference type="SAM" id="MobiDB-lite"/>
    </source>
</evidence>
<sequence length="267" mass="29342">MLDDRRKPTRANRLTVRPRPTTKAADRVAADSTSSRATPAPTQWPPSCEMHCATRPWGWMTRRASGRRVDGQCPGEGRSGFLSLARMVDRRRWSASVDPRIMRSWTCGGLTGRHRWVTNEGESETGQAERYQQCDRCAHDPKTSHWSRGDGLDAPGGHSSVGPPVRNAPRGEQGDAAGRPSCGTHAVADRRLVHRSSKLHRPLRRDPRTPPCCSASCSPTGAGQRAAPSLRAGPPGTVLPLDGHLPRHLAPDRRLRQRRAKARHGAR</sequence>
<reference evidence="2 3" key="1">
    <citation type="submission" date="2016-10" db="EMBL/GenBank/DDBJ databases">
        <authorList>
            <person name="de Groot N.N."/>
        </authorList>
    </citation>
    <scope>NUCLEOTIDE SEQUENCE [LARGE SCALE GENOMIC DNA]</scope>
    <source>
        <strain evidence="2 3">DSM 21741</strain>
    </source>
</reference>
<feature type="compositionally biased region" description="Basic and acidic residues" evidence="1">
    <location>
        <begin position="132"/>
        <end position="151"/>
    </location>
</feature>
<name>A0A1H1T4X0_9ACTN</name>
<dbReference type="EMBL" id="LT629749">
    <property type="protein sequence ID" value="SDS55265.1"/>
    <property type="molecule type" value="Genomic_DNA"/>
</dbReference>
<feature type="region of interest" description="Disordered" evidence="1">
    <location>
        <begin position="120"/>
        <end position="267"/>
    </location>
</feature>
<dbReference type="Proteomes" id="UP000199092">
    <property type="component" value="Chromosome I"/>
</dbReference>